<evidence type="ECO:0000256" key="1">
    <source>
        <dbReference type="ARBA" id="ARBA00001974"/>
    </source>
</evidence>
<dbReference type="AlphaFoldDB" id="A0A1S3J306"/>
<accession>A0A1S3J306</accession>
<evidence type="ECO:0000256" key="2">
    <source>
        <dbReference type="ARBA" id="ARBA00004370"/>
    </source>
</evidence>
<evidence type="ECO:0000256" key="9">
    <source>
        <dbReference type="RuleBase" id="RU367121"/>
    </source>
</evidence>
<evidence type="ECO:0000256" key="6">
    <source>
        <dbReference type="ARBA" id="ARBA00022827"/>
    </source>
</evidence>
<evidence type="ECO:0000313" key="13">
    <source>
        <dbReference type="RefSeq" id="XP_013404628.1"/>
    </source>
</evidence>
<comment type="catalytic activity">
    <reaction evidence="9">
        <text>squalene + reduced [NADPH--hemoprotein reductase] + O2 = (S)-2,3-epoxysqualene + oxidized [NADPH--hemoprotein reductase] + H2O + H(+)</text>
        <dbReference type="Rhea" id="RHEA:25282"/>
        <dbReference type="Rhea" id="RHEA-COMP:11964"/>
        <dbReference type="Rhea" id="RHEA-COMP:11965"/>
        <dbReference type="ChEBI" id="CHEBI:15377"/>
        <dbReference type="ChEBI" id="CHEBI:15378"/>
        <dbReference type="ChEBI" id="CHEBI:15379"/>
        <dbReference type="ChEBI" id="CHEBI:15440"/>
        <dbReference type="ChEBI" id="CHEBI:15441"/>
        <dbReference type="ChEBI" id="CHEBI:57618"/>
        <dbReference type="ChEBI" id="CHEBI:58210"/>
        <dbReference type="EC" id="1.14.14.17"/>
    </reaction>
</comment>
<reference evidence="13" key="1">
    <citation type="submission" date="2025-08" db="UniProtKB">
        <authorList>
            <consortium name="RefSeq"/>
        </authorList>
    </citation>
    <scope>IDENTIFICATION</scope>
    <source>
        <tissue evidence="13">Gonads</tissue>
    </source>
</reference>
<comment type="cofactor">
    <cofactor evidence="1 9">
        <name>FAD</name>
        <dbReference type="ChEBI" id="CHEBI:57692"/>
    </cofactor>
</comment>
<gene>
    <name evidence="13" type="primary">LOC106169642</name>
</gene>
<evidence type="ECO:0000256" key="5">
    <source>
        <dbReference type="ARBA" id="ARBA00022630"/>
    </source>
</evidence>
<dbReference type="GO" id="GO:0005789">
    <property type="term" value="C:endoplasmic reticulum membrane"/>
    <property type="evidence" value="ECO:0007669"/>
    <property type="project" value="UniProtKB-SubCell"/>
</dbReference>
<keyword evidence="12" id="KW-1185">Reference proteome</keyword>
<name>A0A1S3J306_LINAN</name>
<organism evidence="12 13">
    <name type="scientific">Lingula anatina</name>
    <name type="common">Brachiopod</name>
    <name type="synonym">Lingula unguis</name>
    <dbReference type="NCBI Taxonomy" id="7574"/>
    <lineage>
        <taxon>Eukaryota</taxon>
        <taxon>Metazoa</taxon>
        <taxon>Spiralia</taxon>
        <taxon>Lophotrochozoa</taxon>
        <taxon>Brachiopoda</taxon>
        <taxon>Linguliformea</taxon>
        <taxon>Lingulata</taxon>
        <taxon>Lingulida</taxon>
        <taxon>Linguloidea</taxon>
        <taxon>Lingulidae</taxon>
        <taxon>Lingula</taxon>
    </lineage>
</organism>
<keyword evidence="10" id="KW-1133">Transmembrane helix</keyword>
<keyword evidence="8 9" id="KW-0472">Membrane</keyword>
<feature type="domain" description="Squalene epoxidase" evidence="11">
    <location>
        <begin position="205"/>
        <end position="475"/>
    </location>
</feature>
<evidence type="ECO:0000313" key="12">
    <source>
        <dbReference type="Proteomes" id="UP000085678"/>
    </source>
</evidence>
<dbReference type="PANTHER" id="PTHR10835">
    <property type="entry name" value="SQUALENE MONOOXYGENASE"/>
    <property type="match status" value="1"/>
</dbReference>
<dbReference type="GO" id="GO:0050660">
    <property type="term" value="F:flavin adenine dinucleotide binding"/>
    <property type="evidence" value="ECO:0007669"/>
    <property type="project" value="UniProtKB-UniRule"/>
</dbReference>
<comment type="subcellular location">
    <subcellularLocation>
        <location evidence="9">Endoplasmic reticulum membrane</location>
        <topology evidence="9">Peripheral membrane protein</topology>
    </subcellularLocation>
    <subcellularLocation>
        <location evidence="2">Membrane</location>
    </subcellularLocation>
</comment>
<keyword evidence="10" id="KW-0812">Transmembrane</keyword>
<keyword evidence="5 9" id="KW-0285">Flavoprotein</keyword>
<dbReference type="Gene3D" id="3.50.50.60">
    <property type="entry name" value="FAD/NAD(P)-binding domain"/>
    <property type="match status" value="1"/>
</dbReference>
<feature type="transmembrane region" description="Helical" evidence="10">
    <location>
        <begin position="12"/>
        <end position="31"/>
    </location>
</feature>
<dbReference type="RefSeq" id="XP_013404628.1">
    <property type="nucleotide sequence ID" value="XM_013549174.1"/>
</dbReference>
<dbReference type="FunFam" id="3.50.50.60:FF:000662">
    <property type="entry name" value="Uncharacterized protein"/>
    <property type="match status" value="1"/>
</dbReference>
<proteinExistence type="inferred from homology"/>
<evidence type="ECO:0000256" key="3">
    <source>
        <dbReference type="ARBA" id="ARBA00008802"/>
    </source>
</evidence>
<keyword evidence="9" id="KW-0256">Endoplasmic reticulum</keyword>
<dbReference type="Pfam" id="PF08491">
    <property type="entry name" value="SE"/>
    <property type="match status" value="1"/>
</dbReference>
<dbReference type="GO" id="GO:0016126">
    <property type="term" value="P:sterol biosynthetic process"/>
    <property type="evidence" value="ECO:0007669"/>
    <property type="project" value="UniProtKB-UniRule"/>
</dbReference>
<dbReference type="KEGG" id="lak:106169642"/>
<keyword evidence="7 9" id="KW-0560">Oxidoreductase</keyword>
<comment type="similarity">
    <text evidence="3 9">Belongs to the squalene monooxygenase family.</text>
</comment>
<dbReference type="STRING" id="7574.A0A1S3J306"/>
<dbReference type="SUPFAM" id="SSF51905">
    <property type="entry name" value="FAD/NAD(P)-binding domain"/>
    <property type="match status" value="1"/>
</dbReference>
<evidence type="ECO:0000256" key="10">
    <source>
        <dbReference type="SAM" id="Phobius"/>
    </source>
</evidence>
<dbReference type="InParanoid" id="A0A1S3J306"/>
<sequence length="507" mass="56436">MGLFLKIFVDYASFVFPIVTGLLAVIFVALIRKKKSKKYISTHRPCRSSTEPDVLIIGSGVLGTSMAAVLGKDGRKVTVIERDLRQPDRIVGELLQPGGYNALKKLGLSECTEGFDAHVVKGYIIHDNESGSEVQIPYPKDDQEAVLSGRAFHHGRFVSALRKAAMQQENVTYLEGTANKLVETDGVVTGVMYREKDSEEIKTIHAPLTVVADGCFSRFRKNLVKEKVTVKSHFVGTIMTDCPQKMPNHAELVLAEPSPILVYQISSRETRVLVDIRGEMPPDLKVFMVENIAPQLPEHIREPFLDSIQNGKLKSMPNSFLPPSPIEKLGVILLGDALNMRHPLTGGGMSVALNDVVIWRDLLKDISDLYDYDKITKALNTFHVRRKNNHSFVVNILAQALYELFAATDEHLRRLRRACFEYFKLGGECVNGPVGLLSVLKPKPFILIGHFFAVALYAVYAVFRMEPLWAAHRALLTSAGIFFKACGVIFPLIWSEVKTLVGTTSFL</sequence>
<dbReference type="InterPro" id="IPR040125">
    <property type="entry name" value="Squalene_monox"/>
</dbReference>
<dbReference type="InterPro" id="IPR013698">
    <property type="entry name" value="Squalene_epoxidase"/>
</dbReference>
<protein>
    <recommendedName>
        <fullName evidence="4 9">Squalene monooxygenase</fullName>
        <ecNumber evidence="4 9">1.14.14.17</ecNumber>
    </recommendedName>
</protein>
<dbReference type="EC" id="1.14.14.17" evidence="4 9"/>
<dbReference type="Proteomes" id="UP000085678">
    <property type="component" value="Unplaced"/>
</dbReference>
<feature type="transmembrane region" description="Helical" evidence="10">
    <location>
        <begin position="475"/>
        <end position="494"/>
    </location>
</feature>
<dbReference type="PANTHER" id="PTHR10835:SF0">
    <property type="entry name" value="SQUALENE MONOOXYGENASE"/>
    <property type="match status" value="1"/>
</dbReference>
<keyword evidence="13" id="KW-0503">Monooxygenase</keyword>
<dbReference type="UniPathway" id="UPA00767">
    <property type="reaction ID" value="UER00752"/>
</dbReference>
<dbReference type="PRINTS" id="PR00420">
    <property type="entry name" value="RNGMNOXGNASE"/>
</dbReference>
<feature type="transmembrane region" description="Helical" evidence="10">
    <location>
        <begin position="445"/>
        <end position="463"/>
    </location>
</feature>
<keyword evidence="6 9" id="KW-0274">FAD</keyword>
<dbReference type="OrthoDB" id="1678617at2759"/>
<dbReference type="OMA" id="AKRTFYW"/>
<evidence type="ECO:0000256" key="7">
    <source>
        <dbReference type="ARBA" id="ARBA00023002"/>
    </source>
</evidence>
<dbReference type="GO" id="GO:0004506">
    <property type="term" value="F:squalene monooxygenase activity"/>
    <property type="evidence" value="ECO:0007669"/>
    <property type="project" value="UniProtKB-UniRule"/>
</dbReference>
<evidence type="ECO:0000256" key="4">
    <source>
        <dbReference type="ARBA" id="ARBA00012312"/>
    </source>
</evidence>
<comment type="function">
    <text evidence="9">Catalyzes the stereospecific oxidation of squalene to (S)-2,3-epoxysqualene, and is considered to be a rate-limiting enzyme in steroid biosynthesis.</text>
</comment>
<dbReference type="InterPro" id="IPR036188">
    <property type="entry name" value="FAD/NAD-bd_sf"/>
</dbReference>
<dbReference type="GeneID" id="106169642"/>
<evidence type="ECO:0000256" key="8">
    <source>
        <dbReference type="ARBA" id="ARBA00023136"/>
    </source>
</evidence>
<evidence type="ECO:0000259" key="11">
    <source>
        <dbReference type="Pfam" id="PF08491"/>
    </source>
</evidence>
<dbReference type="GO" id="GO:0008203">
    <property type="term" value="P:cholesterol metabolic process"/>
    <property type="evidence" value="ECO:0007669"/>
    <property type="project" value="TreeGrafter"/>
</dbReference>